<dbReference type="EMBL" id="JBEAFC010000001">
    <property type="protein sequence ID" value="KAL1568508.1"/>
    <property type="molecule type" value="Genomic_DNA"/>
</dbReference>
<name>A0ABD1ILP4_SALDI</name>
<dbReference type="PANTHER" id="PTHR34197:SF3">
    <property type="entry name" value="DUF740 FAMILY PROTEIN"/>
    <property type="match status" value="1"/>
</dbReference>
<reference evidence="1 2" key="1">
    <citation type="submission" date="2024-06" db="EMBL/GenBank/DDBJ databases">
        <title>A chromosome level genome sequence of Diviner's sage (Salvia divinorum).</title>
        <authorList>
            <person name="Ford S.A."/>
            <person name="Ro D.-K."/>
            <person name="Ness R.W."/>
            <person name="Phillips M.A."/>
        </authorList>
    </citation>
    <scope>NUCLEOTIDE SEQUENCE [LARGE SCALE GENOMIC DNA]</scope>
    <source>
        <strain evidence="1">SAF-2024a</strain>
        <tissue evidence="1">Leaf</tissue>
    </source>
</reference>
<sequence>MKARPNSSTTFPCDKHPFSPSPPGICPHCLSDRLLDLVCSDCGQRRASACSCSHRNSCSNADVGRMSFLIDSDKRGSSSLRRSSSNCAGMKKSGGFSRIKGLFGKRRNHQNLDFCVGFRDDDGDGFGVEGDRFCVYPIKERDLGEKGFIELKVDSWCEDKRELVCGGRRSRASVSSDHGRNEILGSLRTSGVSGSSCRITMNERGLKQRSRSSKLWKWIFKNRAAADDDHDHDEKYY</sequence>
<gene>
    <name evidence="1" type="ORF">AAHA92_00118</name>
</gene>
<accession>A0ABD1ILP4</accession>
<evidence type="ECO:0000313" key="1">
    <source>
        <dbReference type="EMBL" id="KAL1568508.1"/>
    </source>
</evidence>
<organism evidence="1 2">
    <name type="scientific">Salvia divinorum</name>
    <name type="common">Maria pastora</name>
    <name type="synonym">Diviner's sage</name>
    <dbReference type="NCBI Taxonomy" id="28513"/>
    <lineage>
        <taxon>Eukaryota</taxon>
        <taxon>Viridiplantae</taxon>
        <taxon>Streptophyta</taxon>
        <taxon>Embryophyta</taxon>
        <taxon>Tracheophyta</taxon>
        <taxon>Spermatophyta</taxon>
        <taxon>Magnoliopsida</taxon>
        <taxon>eudicotyledons</taxon>
        <taxon>Gunneridae</taxon>
        <taxon>Pentapetalae</taxon>
        <taxon>asterids</taxon>
        <taxon>lamiids</taxon>
        <taxon>Lamiales</taxon>
        <taxon>Lamiaceae</taxon>
        <taxon>Nepetoideae</taxon>
        <taxon>Mentheae</taxon>
        <taxon>Salviinae</taxon>
        <taxon>Salvia</taxon>
        <taxon>Salvia subgen. Calosphace</taxon>
    </lineage>
</organism>
<dbReference type="PANTHER" id="PTHR34197">
    <property type="entry name" value="OS04G0591300 PROTEIN"/>
    <property type="match status" value="1"/>
</dbReference>
<keyword evidence="2" id="KW-1185">Reference proteome</keyword>
<dbReference type="AlphaFoldDB" id="A0ABD1ILP4"/>
<proteinExistence type="predicted"/>
<dbReference type="Proteomes" id="UP001567538">
    <property type="component" value="Unassembled WGS sequence"/>
</dbReference>
<evidence type="ECO:0000313" key="2">
    <source>
        <dbReference type="Proteomes" id="UP001567538"/>
    </source>
</evidence>
<protein>
    <submittedName>
        <fullName evidence="1">Uncharacterized protein</fullName>
    </submittedName>
</protein>
<comment type="caution">
    <text evidence="1">The sequence shown here is derived from an EMBL/GenBank/DDBJ whole genome shotgun (WGS) entry which is preliminary data.</text>
</comment>